<protein>
    <submittedName>
        <fullName evidence="1">Uncharacterized protein</fullName>
    </submittedName>
</protein>
<dbReference type="EMBL" id="CP014862">
    <property type="protein sequence ID" value="ASJ01870.1"/>
    <property type="molecule type" value="Genomic_DNA"/>
</dbReference>
<dbReference type="KEGG" id="tprf:A3L09_00645"/>
<dbReference type="RefSeq" id="WP_088857139.1">
    <property type="nucleotide sequence ID" value="NZ_CP014862.1"/>
</dbReference>
<gene>
    <name evidence="1" type="ORF">A3L09_00645</name>
</gene>
<proteinExistence type="predicted"/>
<name>A0A2Z2M6C4_THEPR</name>
<organism evidence="1 2">
    <name type="scientific">Thermococcus profundus</name>
    <dbReference type="NCBI Taxonomy" id="49899"/>
    <lineage>
        <taxon>Archaea</taxon>
        <taxon>Methanobacteriati</taxon>
        <taxon>Methanobacteriota</taxon>
        <taxon>Thermococci</taxon>
        <taxon>Thermococcales</taxon>
        <taxon>Thermococcaceae</taxon>
        <taxon>Thermococcus</taxon>
    </lineage>
</organism>
<dbReference type="Proteomes" id="UP000250179">
    <property type="component" value="Chromosome"/>
</dbReference>
<dbReference type="GeneID" id="33318873"/>
<accession>A0A2Z2M6C4</accession>
<evidence type="ECO:0000313" key="1">
    <source>
        <dbReference type="EMBL" id="ASJ01870.1"/>
    </source>
</evidence>
<evidence type="ECO:0000313" key="2">
    <source>
        <dbReference type="Proteomes" id="UP000250179"/>
    </source>
</evidence>
<reference evidence="1 2" key="1">
    <citation type="submission" date="2016-03" db="EMBL/GenBank/DDBJ databases">
        <title>Complete genome sequence of Thermococcus profundus strain DT5432.</title>
        <authorList>
            <person name="Oger P.M."/>
        </authorList>
    </citation>
    <scope>NUCLEOTIDE SEQUENCE [LARGE SCALE GENOMIC DNA]</scope>
    <source>
        <strain evidence="1 2">DT 5432</strain>
    </source>
</reference>
<dbReference type="AlphaFoldDB" id="A0A2Z2M6C4"/>
<sequence length="149" mass="16424">MNWSKTLTAVVVLSLLLSASVAVLGIPYWSPLKSSMHAEIRLDQADQLLKFGRAVDKNVTYSFDVFWPLKAGKTELNVNLANLACPENANYIIKIVTMNGRVFQGSGPVSFEFNRKDPFLYLHVTVNIPNSCGVLPSRNGPEVVVDARS</sequence>
<dbReference type="OrthoDB" id="95873at2157"/>
<keyword evidence="2" id="KW-1185">Reference proteome</keyword>